<comment type="similarity">
    <text evidence="2">Belongs to the TMC family.</text>
</comment>
<dbReference type="Pfam" id="PF07810">
    <property type="entry name" value="TMC"/>
    <property type="match status" value="1"/>
</dbReference>
<evidence type="ECO:0000256" key="1">
    <source>
        <dbReference type="ARBA" id="ARBA00004141"/>
    </source>
</evidence>
<sequence>MDPNRPWLSGRPPSSAYPGRLPVTGPLPVALPGLEIHHRDPRFVRQPPHSSDESDEFPLPTYEETWSDAYSENLSRVSMPFEPLPPPPPPETTSVHRSNGSRSSGDISGPPFHLTTLPTLQPNDRRSSSSSDLHNGAPVPPPVEVVVPPTSPTLAVPPVQPRKPSETPSSKDKKKKKGGFFGKAPKARRRKSKPFLAGIATAQPRTSSDGVLLIPRALGSGSTRSRSGSTSLSGSSESGSGSGTGSGSSYTGTTTTTSSSDSESSYDSDDDYYRPFLDHLDEEMQESLRDGEDFDYIGLVAHPTAGQEESKLKDNLDAMKDIVRRVKDQPWRMRRKLKLFRLGHVYIERYEGRLSAGRANVAFVGKFFKLLRRNLDNLFALLMPWEERIKSIENRFGSAAASYFILLRWIIGVNVLQTLFIVGFVMVPHIIFGDKDDTTFRTTMTTKEVKNGLEWDTIYHYAGYMLYTPIYYGYYGDEKKYSFGYRLPLAYFVTTVAIFVHSYWVVLSKMATNVREGTGSGGSDQYVFSTRSYCSWDYMIANRDTGDNKVAAVSRSFKELILDEHHKGREENKWMRLFLRILAWIITGLLLALSVWILMQVMEWKRNFKDPNPTFFQSNIQSLSLKGIGMVFPEMFERLEHLEEFHPLTALRVHLTRITMLNLLTNYALINTWIIEANEMYHESTHAKAAFPWIWNATYYPRPTDWETQTFDPNSHGAAGGHGAPAGDHGEPANQGHGAPAAGHGEPASGGHGAPVATAGHAAPVAAGHGAAASSEGHAAPATGNSHGAPVANGHGQPQPSSGERVTTSPNAHGAVPANGHGGAPETAIHAPPPTTNHDVMPEGRTTHGPPPPALTLRKPDFSLGVNDPFGSLGSSHIKPLDTVHGTVSDHGVPSDSHGGVPSDIHAASGDGHSDHVTTTTTEVPEVYDATTLINEAVSDGVPPVFNRPPNGVTNIPGGNFRPPMEDPNATHRTYSFVPRTTAYVNTWPTLPIITRPPTTPAPPRTTTEPIITIEKLKSFCWENKVAFEGLENLVTESITGVLEVIVVELLRDAFVRFMAKCWFWDLETVPGYAQFRISENVLGLIVGQQMTWIAFFFAPALIPINLTRLLFLMYFRSWVTHVCCVPPETMFNTGKGNNFYFFILLLMLFVSTLFIGYTVFFLSPSWQCGPFSQYKFIYEVTVDSIGKVPALVTQITNYLSSPALIVPIVLMLAIIIFYLITVRMALVKHTKDLKRTLEIERTEERRKMLAQLEEKKKRAQQKLLGATNVTGEDLQVTIEQANENTKSLLDKMQNRGFPPEENPGPSIVQRRKSSLFRAGEPPPSLKSAAQTVIVMNGVARRLSQLSDAAAPKPTPAVTPQAEPASTVSSSVLLSAKVARSKEKFKRKRKNMPPVMETEETVTETVIDMQDIEDEVVRNASPTAEEEVVNVSERNSPARNERAAPDSESIRTA</sequence>
<evidence type="ECO:0000256" key="3">
    <source>
        <dbReference type="ARBA" id="ARBA00022692"/>
    </source>
</evidence>
<reference evidence="11" key="1">
    <citation type="submission" date="2017-01" db="EMBL/GenBank/DDBJ databases">
        <title>Comparative genomics of anhydrobiosis in the tardigrade Hypsibius dujardini.</title>
        <authorList>
            <person name="Yoshida Y."/>
            <person name="Koutsovoulos G."/>
            <person name="Laetsch D."/>
            <person name="Stevens L."/>
            <person name="Kumar S."/>
            <person name="Horikawa D."/>
            <person name="Ishino K."/>
            <person name="Komine S."/>
            <person name="Tomita M."/>
            <person name="Blaxter M."/>
            <person name="Arakawa K."/>
        </authorList>
    </citation>
    <scope>NUCLEOTIDE SEQUENCE [LARGE SCALE GENOMIC DNA]</scope>
    <source>
        <strain evidence="11">Z151</strain>
    </source>
</reference>
<evidence type="ECO:0000313" key="11">
    <source>
        <dbReference type="Proteomes" id="UP000192578"/>
    </source>
</evidence>
<evidence type="ECO:0000256" key="7">
    <source>
        <dbReference type="SAM" id="MobiDB-lite"/>
    </source>
</evidence>
<feature type="transmembrane region" description="Helical" evidence="8">
    <location>
        <begin position="1140"/>
        <end position="1163"/>
    </location>
</feature>
<keyword evidence="6" id="KW-0175">Coiled coil</keyword>
<organism evidence="10 11">
    <name type="scientific">Hypsibius exemplaris</name>
    <name type="common">Freshwater tardigrade</name>
    <dbReference type="NCBI Taxonomy" id="2072580"/>
    <lineage>
        <taxon>Eukaryota</taxon>
        <taxon>Metazoa</taxon>
        <taxon>Ecdysozoa</taxon>
        <taxon>Tardigrada</taxon>
        <taxon>Eutardigrada</taxon>
        <taxon>Parachela</taxon>
        <taxon>Hypsibioidea</taxon>
        <taxon>Hypsibiidae</taxon>
        <taxon>Hypsibius</taxon>
    </lineage>
</organism>
<evidence type="ECO:0000256" key="2">
    <source>
        <dbReference type="ARBA" id="ARBA00006510"/>
    </source>
</evidence>
<keyword evidence="3 8" id="KW-0812">Transmembrane</keyword>
<feature type="transmembrane region" description="Helical" evidence="8">
    <location>
        <begin position="405"/>
        <end position="431"/>
    </location>
</feature>
<evidence type="ECO:0000259" key="9">
    <source>
        <dbReference type="Pfam" id="PF07810"/>
    </source>
</evidence>
<dbReference type="InterPro" id="IPR038900">
    <property type="entry name" value="TMC"/>
</dbReference>
<gene>
    <name evidence="10" type="ORF">BV898_04173</name>
</gene>
<accession>A0A1W0X3U1</accession>
<proteinExistence type="inferred from homology"/>
<feature type="transmembrane region" description="Helical" evidence="8">
    <location>
        <begin position="1205"/>
        <end position="1227"/>
    </location>
</feature>
<feature type="transmembrane region" description="Helical" evidence="8">
    <location>
        <begin position="577"/>
        <end position="599"/>
    </location>
</feature>
<comment type="subcellular location">
    <subcellularLocation>
        <location evidence="1">Membrane</location>
        <topology evidence="1">Multi-pass membrane protein</topology>
    </subcellularLocation>
</comment>
<feature type="compositionally biased region" description="Low complexity" evidence="7">
    <location>
        <begin position="218"/>
        <end position="239"/>
    </location>
</feature>
<feature type="coiled-coil region" evidence="6">
    <location>
        <begin position="1243"/>
        <end position="1270"/>
    </location>
</feature>
<feature type="compositionally biased region" description="Polar residues" evidence="7">
    <location>
        <begin position="796"/>
        <end position="811"/>
    </location>
</feature>
<evidence type="ECO:0000256" key="8">
    <source>
        <dbReference type="SAM" id="Phobius"/>
    </source>
</evidence>
<dbReference type="PANTHER" id="PTHR23302:SF40">
    <property type="entry name" value="TRANSMEMBRANE CHANNEL-LIKE PROTEIN"/>
    <property type="match status" value="1"/>
</dbReference>
<feature type="transmembrane region" description="Helical" evidence="8">
    <location>
        <begin position="1091"/>
        <end position="1112"/>
    </location>
</feature>
<feature type="region of interest" description="Disordered" evidence="7">
    <location>
        <begin position="706"/>
        <end position="856"/>
    </location>
</feature>
<feature type="compositionally biased region" description="Pro residues" evidence="7">
    <location>
        <begin position="82"/>
        <end position="91"/>
    </location>
</feature>
<feature type="compositionally biased region" description="Polar residues" evidence="7">
    <location>
        <begin position="116"/>
        <end position="133"/>
    </location>
</feature>
<feature type="region of interest" description="Disordered" evidence="7">
    <location>
        <begin position="1"/>
        <end position="268"/>
    </location>
</feature>
<keyword evidence="4 8" id="KW-1133">Transmembrane helix</keyword>
<dbReference type="InterPro" id="IPR012496">
    <property type="entry name" value="TMC_dom"/>
</dbReference>
<feature type="compositionally biased region" description="Low complexity" evidence="7">
    <location>
        <begin position="247"/>
        <end position="263"/>
    </location>
</feature>
<feature type="domain" description="TMC" evidence="9">
    <location>
        <begin position="1021"/>
        <end position="1133"/>
    </location>
</feature>
<feature type="region of interest" description="Disordered" evidence="7">
    <location>
        <begin position="1419"/>
        <end position="1453"/>
    </location>
</feature>
<evidence type="ECO:0000256" key="6">
    <source>
        <dbReference type="SAM" id="Coils"/>
    </source>
</evidence>
<protein>
    <submittedName>
        <fullName evidence="10">Transmembrane channel-like protein 3</fullName>
    </submittedName>
</protein>
<evidence type="ECO:0000256" key="4">
    <source>
        <dbReference type="ARBA" id="ARBA00022989"/>
    </source>
</evidence>
<dbReference type="PANTHER" id="PTHR23302">
    <property type="entry name" value="TRANSMEMBRANE CHANNEL-RELATED"/>
    <property type="match status" value="1"/>
</dbReference>
<dbReference type="OrthoDB" id="5831905at2759"/>
<evidence type="ECO:0000313" key="10">
    <source>
        <dbReference type="EMBL" id="OQV21962.1"/>
    </source>
</evidence>
<dbReference type="GO" id="GO:0008381">
    <property type="term" value="F:mechanosensitive monoatomic ion channel activity"/>
    <property type="evidence" value="ECO:0007669"/>
    <property type="project" value="TreeGrafter"/>
</dbReference>
<name>A0A1W0X3U1_HYPEX</name>
<feature type="transmembrane region" description="Helical" evidence="8">
    <location>
        <begin position="489"/>
        <end position="507"/>
    </location>
</feature>
<dbReference type="Proteomes" id="UP000192578">
    <property type="component" value="Unassembled WGS sequence"/>
</dbReference>
<evidence type="ECO:0000256" key="5">
    <source>
        <dbReference type="ARBA" id="ARBA00023136"/>
    </source>
</evidence>
<comment type="caution">
    <text evidence="10">The sequence shown here is derived from an EMBL/GenBank/DDBJ whole genome shotgun (WGS) entry which is preliminary data.</text>
</comment>
<feature type="compositionally biased region" description="Polar residues" evidence="7">
    <location>
        <begin position="92"/>
        <end position="106"/>
    </location>
</feature>
<feature type="region of interest" description="Disordered" evidence="7">
    <location>
        <begin position="1350"/>
        <end position="1369"/>
    </location>
</feature>
<feature type="compositionally biased region" description="Low complexity" evidence="7">
    <location>
        <begin position="754"/>
        <end position="783"/>
    </location>
</feature>
<feature type="compositionally biased region" description="Low complexity" evidence="7">
    <location>
        <begin position="732"/>
        <end position="747"/>
    </location>
</feature>
<dbReference type="EMBL" id="MTYJ01000020">
    <property type="protein sequence ID" value="OQV21962.1"/>
    <property type="molecule type" value="Genomic_DNA"/>
</dbReference>
<dbReference type="GO" id="GO:0005886">
    <property type="term" value="C:plasma membrane"/>
    <property type="evidence" value="ECO:0007669"/>
    <property type="project" value="InterPro"/>
</dbReference>
<feature type="compositionally biased region" description="Basic and acidic residues" evidence="7">
    <location>
        <begin position="1439"/>
        <end position="1453"/>
    </location>
</feature>
<keyword evidence="11" id="KW-1185">Reference proteome</keyword>
<keyword evidence="5 8" id="KW-0472">Membrane</keyword>